<protein>
    <submittedName>
        <fullName evidence="1">15706_t:CDS:1</fullName>
    </submittedName>
</protein>
<proteinExistence type="predicted"/>
<keyword evidence="2" id="KW-1185">Reference proteome</keyword>
<feature type="non-terminal residue" evidence="1">
    <location>
        <position position="60"/>
    </location>
</feature>
<comment type="caution">
    <text evidence="1">The sequence shown here is derived from an EMBL/GenBank/DDBJ whole genome shotgun (WGS) entry which is preliminary data.</text>
</comment>
<evidence type="ECO:0000313" key="1">
    <source>
        <dbReference type="EMBL" id="CAG8851136.1"/>
    </source>
</evidence>
<name>A0ACA9SYH5_9GLOM</name>
<dbReference type="EMBL" id="CAJVQC010174402">
    <property type="protein sequence ID" value="CAG8851136.1"/>
    <property type="molecule type" value="Genomic_DNA"/>
</dbReference>
<organism evidence="1 2">
    <name type="scientific">Racocetra persica</name>
    <dbReference type="NCBI Taxonomy" id="160502"/>
    <lineage>
        <taxon>Eukaryota</taxon>
        <taxon>Fungi</taxon>
        <taxon>Fungi incertae sedis</taxon>
        <taxon>Mucoromycota</taxon>
        <taxon>Glomeromycotina</taxon>
        <taxon>Glomeromycetes</taxon>
        <taxon>Diversisporales</taxon>
        <taxon>Gigasporaceae</taxon>
        <taxon>Racocetra</taxon>
    </lineage>
</organism>
<feature type="non-terminal residue" evidence="1">
    <location>
        <position position="1"/>
    </location>
</feature>
<evidence type="ECO:0000313" key="2">
    <source>
        <dbReference type="Proteomes" id="UP000789920"/>
    </source>
</evidence>
<sequence>EKSLIRLGKQQEIALKELRNSSKEGGSWLNEVISHFSIDKIAQYILPCYGITRNPENGDF</sequence>
<gene>
    <name evidence="1" type="ORF">RPERSI_LOCUS36423</name>
</gene>
<reference evidence="1" key="1">
    <citation type="submission" date="2021-06" db="EMBL/GenBank/DDBJ databases">
        <authorList>
            <person name="Kallberg Y."/>
            <person name="Tangrot J."/>
            <person name="Rosling A."/>
        </authorList>
    </citation>
    <scope>NUCLEOTIDE SEQUENCE</scope>
    <source>
        <strain evidence="1">MA461A</strain>
    </source>
</reference>
<accession>A0ACA9SYH5</accession>
<dbReference type="Proteomes" id="UP000789920">
    <property type="component" value="Unassembled WGS sequence"/>
</dbReference>